<dbReference type="SUPFAM" id="SSF56801">
    <property type="entry name" value="Acetyl-CoA synthetase-like"/>
    <property type="match status" value="1"/>
</dbReference>
<keyword evidence="9" id="KW-1185">Reference proteome</keyword>
<dbReference type="OrthoDB" id="9803968at2"/>
<comment type="similarity">
    <text evidence="1">Belongs to the ATP-dependent AMP-binding enzyme family.</text>
</comment>
<dbReference type="PANTHER" id="PTHR43272:SF32">
    <property type="entry name" value="AMP-DEPENDENT SYNTHETASE_LIGASE DOMAIN-CONTAINING PROTEIN"/>
    <property type="match status" value="1"/>
</dbReference>
<keyword evidence="3" id="KW-0276">Fatty acid metabolism</keyword>
<dbReference type="EMBL" id="QTUA01000001">
    <property type="protein sequence ID" value="REF29312.1"/>
    <property type="molecule type" value="Genomic_DNA"/>
</dbReference>
<evidence type="ECO:0000259" key="7">
    <source>
        <dbReference type="Pfam" id="PF00501"/>
    </source>
</evidence>
<evidence type="ECO:0000256" key="5">
    <source>
        <dbReference type="ARBA" id="ARBA00024484"/>
    </source>
</evidence>
<gene>
    <name evidence="8" type="ORF">DFJ65_0246</name>
</gene>
<dbReference type="GO" id="GO:0004467">
    <property type="term" value="F:long-chain fatty acid-CoA ligase activity"/>
    <property type="evidence" value="ECO:0007669"/>
    <property type="project" value="UniProtKB-EC"/>
</dbReference>
<sequence>MGQGTTIREFATEQNFTLDSDGILARLPWRRAAERPLHTSFERFENGQWLPVTAERHLAEVKAAAKGFIAAGIEPGDRVAIMACTRYEWILLDAAIWAAGGVTVPIYPSSAPAQVEWIVQNSAAKLLIVEDEVAQDNLANADIAGAEVLVIDAGAVGALRRRGIDAGVDDNAVEARLDILTLDSPASLIYTSGTTGRPKGCVLTHANLLAEAQAVLAMPIGQQAAQFGKRTLMFLPLAHVLARAITYAAYEGGATVGFWADFKTIVDKFASFKPNMILCVPRVLEKVHAGVRAQALAGGPAKAKIFRRAEQVAIEWSKAQGGDGLGDATKPGLRLQAEHRLFDKLVYGKVRAAMGGRCTMAISGGGALGATLGHFFRGIGLPTYEGYGLTETTSAITVNSPGAQRIGTVGRPIPGNAVRIADNGEIELKGAVVFAGYWQNEQATSEAFDDGWFRTGDLGALDADGYLTITGRAKEILVTAGGKNVAPGPMEEQLRAHEVIGNAVVVGEGRPFVGALITLDPEGAADWAKANNRPVDGLATDEQLRAEIQVAVDEASAQVSHAEGIKKFVVLPDDFTEETGELTPTLKVKRHVVNEKYADQIDSIYRK</sequence>
<dbReference type="InterPro" id="IPR042099">
    <property type="entry name" value="ANL_N_sf"/>
</dbReference>
<dbReference type="InterPro" id="IPR045851">
    <property type="entry name" value="AMP-bd_C_sf"/>
</dbReference>
<evidence type="ECO:0000313" key="9">
    <source>
        <dbReference type="Proteomes" id="UP000256253"/>
    </source>
</evidence>
<organism evidence="8 9">
    <name type="scientific">Calidifontibacter indicus</name>
    <dbReference type="NCBI Taxonomy" id="419650"/>
    <lineage>
        <taxon>Bacteria</taxon>
        <taxon>Bacillati</taxon>
        <taxon>Actinomycetota</taxon>
        <taxon>Actinomycetes</taxon>
        <taxon>Micrococcales</taxon>
        <taxon>Dermacoccaceae</taxon>
        <taxon>Calidifontibacter</taxon>
    </lineage>
</organism>
<accession>A0A3D9UIP7</accession>
<feature type="domain" description="AMP-dependent synthetase/ligase" evidence="7">
    <location>
        <begin position="31"/>
        <end position="438"/>
    </location>
</feature>
<dbReference type="AlphaFoldDB" id="A0A3D9UIP7"/>
<dbReference type="RefSeq" id="WP_115921442.1">
    <property type="nucleotide sequence ID" value="NZ_QTUA01000001.1"/>
</dbReference>
<evidence type="ECO:0000256" key="3">
    <source>
        <dbReference type="ARBA" id="ARBA00022832"/>
    </source>
</evidence>
<protein>
    <recommendedName>
        <fullName evidence="6">Acyl-CoA synthetase</fullName>
    </recommendedName>
</protein>
<evidence type="ECO:0000256" key="4">
    <source>
        <dbReference type="ARBA" id="ARBA00023098"/>
    </source>
</evidence>
<dbReference type="Proteomes" id="UP000256253">
    <property type="component" value="Unassembled WGS sequence"/>
</dbReference>
<dbReference type="GO" id="GO:0016020">
    <property type="term" value="C:membrane"/>
    <property type="evidence" value="ECO:0007669"/>
    <property type="project" value="TreeGrafter"/>
</dbReference>
<dbReference type="PROSITE" id="PS00455">
    <property type="entry name" value="AMP_BINDING"/>
    <property type="match status" value="1"/>
</dbReference>
<dbReference type="CDD" id="cd05907">
    <property type="entry name" value="VL_LC_FACS_like"/>
    <property type="match status" value="1"/>
</dbReference>
<evidence type="ECO:0000313" key="8">
    <source>
        <dbReference type="EMBL" id="REF29312.1"/>
    </source>
</evidence>
<keyword evidence="4" id="KW-0443">Lipid metabolism</keyword>
<keyword evidence="2" id="KW-0436">Ligase</keyword>
<dbReference type="Pfam" id="PF23562">
    <property type="entry name" value="AMP-binding_C_3"/>
    <property type="match status" value="1"/>
</dbReference>
<name>A0A3D9UIP7_9MICO</name>
<dbReference type="InterPro" id="IPR000873">
    <property type="entry name" value="AMP-dep_synth/lig_dom"/>
</dbReference>
<proteinExistence type="inferred from homology"/>
<comment type="catalytic activity">
    <reaction evidence="5">
        <text>a long-chain fatty acid + ATP + CoA = a long-chain fatty acyl-CoA + AMP + diphosphate</text>
        <dbReference type="Rhea" id="RHEA:15421"/>
        <dbReference type="ChEBI" id="CHEBI:30616"/>
        <dbReference type="ChEBI" id="CHEBI:33019"/>
        <dbReference type="ChEBI" id="CHEBI:57287"/>
        <dbReference type="ChEBI" id="CHEBI:57560"/>
        <dbReference type="ChEBI" id="CHEBI:83139"/>
        <dbReference type="ChEBI" id="CHEBI:456215"/>
        <dbReference type="EC" id="6.2.1.3"/>
    </reaction>
    <physiologicalReaction direction="left-to-right" evidence="5">
        <dbReference type="Rhea" id="RHEA:15422"/>
    </physiologicalReaction>
</comment>
<evidence type="ECO:0000256" key="2">
    <source>
        <dbReference type="ARBA" id="ARBA00022598"/>
    </source>
</evidence>
<dbReference type="Pfam" id="PF00501">
    <property type="entry name" value="AMP-binding"/>
    <property type="match status" value="1"/>
</dbReference>
<reference evidence="8 9" key="1">
    <citation type="submission" date="2018-08" db="EMBL/GenBank/DDBJ databases">
        <title>Sequencing the genomes of 1000 actinobacteria strains.</title>
        <authorList>
            <person name="Klenk H.-P."/>
        </authorList>
    </citation>
    <scope>NUCLEOTIDE SEQUENCE [LARGE SCALE GENOMIC DNA]</scope>
    <source>
        <strain evidence="8 9">DSM 22967</strain>
    </source>
</reference>
<evidence type="ECO:0000256" key="6">
    <source>
        <dbReference type="ARBA" id="ARBA00032875"/>
    </source>
</evidence>
<comment type="caution">
    <text evidence="8">The sequence shown here is derived from an EMBL/GenBank/DDBJ whole genome shotgun (WGS) entry which is preliminary data.</text>
</comment>
<dbReference type="Gene3D" id="3.30.300.30">
    <property type="match status" value="1"/>
</dbReference>
<dbReference type="PANTHER" id="PTHR43272">
    <property type="entry name" value="LONG-CHAIN-FATTY-ACID--COA LIGASE"/>
    <property type="match status" value="1"/>
</dbReference>
<dbReference type="InterPro" id="IPR020845">
    <property type="entry name" value="AMP-binding_CS"/>
</dbReference>
<evidence type="ECO:0000256" key="1">
    <source>
        <dbReference type="ARBA" id="ARBA00006432"/>
    </source>
</evidence>
<dbReference type="Gene3D" id="3.40.50.12780">
    <property type="entry name" value="N-terminal domain of ligase-like"/>
    <property type="match status" value="1"/>
</dbReference>